<keyword evidence="4" id="KW-0812">Transmembrane</keyword>
<keyword evidence="4" id="KW-1133">Transmembrane helix</keyword>
<dbReference type="Pfam" id="PF13855">
    <property type="entry name" value="LRR_8"/>
    <property type="match status" value="1"/>
</dbReference>
<keyword evidence="2" id="KW-0732">Signal</keyword>
<keyword evidence="7" id="KW-1185">Reference proteome</keyword>
<evidence type="ECO:0000313" key="6">
    <source>
        <dbReference type="EMBL" id="CAH2225887.1"/>
    </source>
</evidence>
<organism evidence="6 7">
    <name type="scientific">Pelobates cultripes</name>
    <name type="common">Western spadefoot toad</name>
    <dbReference type="NCBI Taxonomy" id="61616"/>
    <lineage>
        <taxon>Eukaryota</taxon>
        <taxon>Metazoa</taxon>
        <taxon>Chordata</taxon>
        <taxon>Craniata</taxon>
        <taxon>Vertebrata</taxon>
        <taxon>Euteleostomi</taxon>
        <taxon>Amphibia</taxon>
        <taxon>Batrachia</taxon>
        <taxon>Anura</taxon>
        <taxon>Pelobatoidea</taxon>
        <taxon>Pelobatidae</taxon>
        <taxon>Pelobates</taxon>
    </lineage>
</organism>
<keyword evidence="4" id="KW-0472">Membrane</keyword>
<evidence type="ECO:0000256" key="3">
    <source>
        <dbReference type="ARBA" id="ARBA00022737"/>
    </source>
</evidence>
<dbReference type="PANTHER" id="PTHR24364:SF16">
    <property type="entry name" value="TROPHOBLAST GLYCOPROTEIN-LIKE"/>
    <property type="match status" value="1"/>
</dbReference>
<keyword evidence="3" id="KW-0677">Repeat</keyword>
<dbReference type="SMART" id="SM00369">
    <property type="entry name" value="LRR_TYP"/>
    <property type="match status" value="3"/>
</dbReference>
<gene>
    <name evidence="6" type="ORF">PECUL_23A051278</name>
</gene>
<dbReference type="SUPFAM" id="SSF52058">
    <property type="entry name" value="L domain-like"/>
    <property type="match status" value="1"/>
</dbReference>
<dbReference type="GO" id="GO:0005886">
    <property type="term" value="C:plasma membrane"/>
    <property type="evidence" value="ECO:0007669"/>
    <property type="project" value="TreeGrafter"/>
</dbReference>
<evidence type="ECO:0000256" key="4">
    <source>
        <dbReference type="SAM" id="Phobius"/>
    </source>
</evidence>
<name>A0AAD1R8N4_PELCU</name>
<dbReference type="SMART" id="SM00082">
    <property type="entry name" value="LRRCT"/>
    <property type="match status" value="1"/>
</dbReference>
<reference evidence="6" key="1">
    <citation type="submission" date="2022-03" db="EMBL/GenBank/DDBJ databases">
        <authorList>
            <person name="Alioto T."/>
            <person name="Alioto T."/>
            <person name="Gomez Garrido J."/>
        </authorList>
    </citation>
    <scope>NUCLEOTIDE SEQUENCE</scope>
</reference>
<dbReference type="Proteomes" id="UP001295444">
    <property type="component" value="Chromosome 01"/>
</dbReference>
<evidence type="ECO:0000313" key="7">
    <source>
        <dbReference type="Proteomes" id="UP001295444"/>
    </source>
</evidence>
<proteinExistence type="predicted"/>
<dbReference type="EMBL" id="OW240912">
    <property type="protein sequence ID" value="CAH2225887.1"/>
    <property type="molecule type" value="Genomic_DNA"/>
</dbReference>
<dbReference type="GO" id="GO:0090090">
    <property type="term" value="P:negative regulation of canonical Wnt signaling pathway"/>
    <property type="evidence" value="ECO:0007669"/>
    <property type="project" value="TreeGrafter"/>
</dbReference>
<accession>A0AAD1R8N4</accession>
<dbReference type="InterPro" id="IPR003591">
    <property type="entry name" value="Leu-rich_rpt_typical-subtyp"/>
</dbReference>
<dbReference type="PANTHER" id="PTHR24364">
    <property type="entry name" value="LP06937P"/>
    <property type="match status" value="1"/>
</dbReference>
<protein>
    <submittedName>
        <fullName evidence="6">Trophoblast glyco -like</fullName>
    </submittedName>
</protein>
<dbReference type="InterPro" id="IPR032675">
    <property type="entry name" value="LRR_dom_sf"/>
</dbReference>
<feature type="domain" description="LRRCT" evidence="5">
    <location>
        <begin position="231"/>
        <end position="282"/>
    </location>
</feature>
<dbReference type="InterPro" id="IPR000483">
    <property type="entry name" value="Cys-rich_flank_reg_C"/>
</dbReference>
<dbReference type="InterPro" id="IPR001611">
    <property type="entry name" value="Leu-rich_rpt"/>
</dbReference>
<keyword evidence="1" id="KW-0433">Leucine-rich repeat</keyword>
<evidence type="ECO:0000259" key="5">
    <source>
        <dbReference type="SMART" id="SM00082"/>
    </source>
</evidence>
<dbReference type="Gene3D" id="3.80.10.10">
    <property type="entry name" value="Ribonuclease Inhibitor"/>
    <property type="match status" value="2"/>
</dbReference>
<evidence type="ECO:0000256" key="2">
    <source>
        <dbReference type="ARBA" id="ARBA00022729"/>
    </source>
</evidence>
<dbReference type="AlphaFoldDB" id="A0AAD1R8N4"/>
<evidence type="ECO:0000256" key="1">
    <source>
        <dbReference type="ARBA" id="ARBA00022614"/>
    </source>
</evidence>
<sequence length="353" mass="40272">MSGRQPHFYGNLTVFLLSAKANCILIFKLIGLLNLLNVTVSCPLKCSCIQETGFMQCHFLQGIPKDIPHWVQNLSVNGSNITTLQAATFRSNGTQLSNLTTLVLTNNKIRTIESLAFHELPNLITLDLSYNVLHHISNNAFVGLTHLKVLRLNQAFWGADTKLTNMRWLKNVKSLRTLEIFGNGLQSFPSGLLEIENLQFLNIGNNSIKMFDKMTVLWFKRLNIWVYLSPNPLVCDCKLSEMISWLRNTTQVLDAQNLLCFAPENLNGTRVNNLELDSFKCLNENLETASYVFFGIVLALIGLIFLMVLYLNRRGIKKWLNNFREACRDQMEGYHYRYEQDTDPRRSNAATGI</sequence>
<dbReference type="InterPro" id="IPR052286">
    <property type="entry name" value="Wnt_signaling_inhibitor"/>
</dbReference>
<feature type="transmembrane region" description="Helical" evidence="4">
    <location>
        <begin position="291"/>
        <end position="311"/>
    </location>
</feature>
<dbReference type="PROSITE" id="PS51450">
    <property type="entry name" value="LRR"/>
    <property type="match status" value="2"/>
</dbReference>